<dbReference type="OrthoDB" id="9816277at2"/>
<evidence type="ECO:0000313" key="2">
    <source>
        <dbReference type="EMBL" id="KRT95567.1"/>
    </source>
</evidence>
<dbReference type="Proteomes" id="UP001341297">
    <property type="component" value="Unassembled WGS sequence"/>
</dbReference>
<evidence type="ECO:0000313" key="4">
    <source>
        <dbReference type="Proteomes" id="UP000036168"/>
    </source>
</evidence>
<dbReference type="RefSeq" id="WP_048352819.1">
    <property type="nucleotide sequence ID" value="NZ_CP023481.1"/>
</dbReference>
<reference evidence="2" key="2">
    <citation type="submission" date="2015-10" db="EMBL/GenBank/DDBJ databases">
        <authorList>
            <person name="Gilbert D.G."/>
        </authorList>
    </citation>
    <scope>NUCLEOTIDE SEQUENCE</scope>
    <source>
        <strain evidence="2">GO-13</strain>
    </source>
</reference>
<accession>A0A0J6F258</accession>
<gene>
    <name evidence="2" type="ORF">AB447_200145</name>
    <name evidence="3" type="ORF">P8828_06835</name>
</gene>
<comment type="caution">
    <text evidence="2">The sequence shown here is derived from an EMBL/GenBank/DDBJ whole genome shotgun (WGS) entry which is preliminary data.</text>
</comment>
<organism evidence="2 4">
    <name type="scientific">Bacillus glycinifermentans</name>
    <dbReference type="NCBI Taxonomy" id="1664069"/>
    <lineage>
        <taxon>Bacteria</taxon>
        <taxon>Bacillati</taxon>
        <taxon>Bacillota</taxon>
        <taxon>Bacilli</taxon>
        <taxon>Bacillales</taxon>
        <taxon>Bacillaceae</taxon>
        <taxon>Bacillus</taxon>
    </lineage>
</organism>
<evidence type="ECO:0000313" key="5">
    <source>
        <dbReference type="Proteomes" id="UP001341297"/>
    </source>
</evidence>
<dbReference type="PANTHER" id="PTHR43236">
    <property type="entry name" value="ANTITOXIN HIGA1"/>
    <property type="match status" value="1"/>
</dbReference>
<evidence type="ECO:0000259" key="1">
    <source>
        <dbReference type="Pfam" id="PF06114"/>
    </source>
</evidence>
<reference evidence="3 5" key="3">
    <citation type="submission" date="2023-03" db="EMBL/GenBank/DDBJ databases">
        <title>Agriculturally important microbes genome sequencing.</title>
        <authorList>
            <person name="Dunlap C."/>
        </authorList>
    </citation>
    <scope>NUCLEOTIDE SEQUENCE [LARGE SCALE GENOMIC DNA]</scope>
    <source>
        <strain evidence="3 5">CBP-3203</strain>
    </source>
</reference>
<protein>
    <submittedName>
        <fullName evidence="2 3">Peptidase</fullName>
    </submittedName>
</protein>
<dbReference type="Gene3D" id="1.10.10.2910">
    <property type="match status" value="1"/>
</dbReference>
<dbReference type="EMBL" id="LECW02000001">
    <property type="protein sequence ID" value="KRT95567.1"/>
    <property type="molecule type" value="Genomic_DNA"/>
</dbReference>
<proteinExistence type="predicted"/>
<dbReference type="AlphaFoldDB" id="A0A0J6F258"/>
<dbReference type="PATRIC" id="fig|1664069.3.peg.2349"/>
<dbReference type="InterPro" id="IPR010359">
    <property type="entry name" value="IrrE_HExxH"/>
</dbReference>
<feature type="domain" description="IrrE N-terminal-like" evidence="1">
    <location>
        <begin position="30"/>
        <end position="151"/>
    </location>
</feature>
<dbReference type="Pfam" id="PF06114">
    <property type="entry name" value="Peptidase_M78"/>
    <property type="match status" value="1"/>
</dbReference>
<reference evidence="2 4" key="1">
    <citation type="journal article" date="2015" name="Int. J. Syst. Evol. Microbiol.">
        <title>Bacillus glycinifermentans sp. nov., isolated from fermented soybean paste.</title>
        <authorList>
            <person name="Kim S.J."/>
            <person name="Dunlap C.A."/>
            <person name="Kwon S.W."/>
            <person name="Rooney A.P."/>
        </authorList>
    </citation>
    <scope>NUCLEOTIDE SEQUENCE [LARGE SCALE GENOMIC DNA]</scope>
    <source>
        <strain evidence="2 4">GO-13</strain>
    </source>
</reference>
<keyword evidence="5" id="KW-1185">Reference proteome</keyword>
<dbReference type="InterPro" id="IPR052345">
    <property type="entry name" value="Rad_response_metalloprotease"/>
</dbReference>
<evidence type="ECO:0000313" key="3">
    <source>
        <dbReference type="EMBL" id="MEC0484566.1"/>
    </source>
</evidence>
<dbReference type="EMBL" id="JARRTL010000007">
    <property type="protein sequence ID" value="MEC0484566.1"/>
    <property type="molecule type" value="Genomic_DNA"/>
</dbReference>
<accession>A0A0J6EX15</accession>
<dbReference type="Proteomes" id="UP000036168">
    <property type="component" value="Unassembled WGS sequence"/>
</dbReference>
<name>A0A0J6F258_9BACI</name>
<sequence length="172" mass="20404">MILIYTSKNIKHKAEKVIQENGTNDVYEICERLKIIILKENLGCVHGFLQYYKEENEYIIHVNKKSNYPQIIIAHELGHFFLHKNLNTFQMENCSLFLESKLEQQANIFASEILVTDKMLIDEMPRIQSWTYKQIASFFKVPLFVIEHKVSQLNLITHKSPIREERNIFKFA</sequence>
<dbReference type="PANTHER" id="PTHR43236:SF1">
    <property type="entry name" value="BLL7220 PROTEIN"/>
    <property type="match status" value="1"/>
</dbReference>